<gene>
    <name evidence="1" type="ORF">Pla123a_29570</name>
</gene>
<sequence length="74" mass="8615">MVQLLLHHRYTVGELAEDCGVRELQNVASELLMQRCGFFTSEKEGRKVYYQIAGPQLERFLDRIESRFESHVVG</sequence>
<comment type="caution">
    <text evidence="1">The sequence shown here is derived from an EMBL/GenBank/DDBJ whole genome shotgun (WGS) entry which is preliminary data.</text>
</comment>
<dbReference type="InterPro" id="IPR036390">
    <property type="entry name" value="WH_DNA-bd_sf"/>
</dbReference>
<evidence type="ECO:0008006" key="3">
    <source>
        <dbReference type="Google" id="ProtNLM"/>
    </source>
</evidence>
<dbReference type="SUPFAM" id="SSF46785">
    <property type="entry name" value="Winged helix' DNA-binding domain"/>
    <property type="match status" value="1"/>
</dbReference>
<reference evidence="1 2" key="1">
    <citation type="submission" date="2019-02" db="EMBL/GenBank/DDBJ databases">
        <title>Deep-cultivation of Planctomycetes and their phenomic and genomic characterization uncovers novel biology.</title>
        <authorList>
            <person name="Wiegand S."/>
            <person name="Jogler M."/>
            <person name="Boedeker C."/>
            <person name="Pinto D."/>
            <person name="Vollmers J."/>
            <person name="Rivas-Marin E."/>
            <person name="Kohn T."/>
            <person name="Peeters S.H."/>
            <person name="Heuer A."/>
            <person name="Rast P."/>
            <person name="Oberbeckmann S."/>
            <person name="Bunk B."/>
            <person name="Jeske O."/>
            <person name="Meyerdierks A."/>
            <person name="Storesund J.E."/>
            <person name="Kallscheuer N."/>
            <person name="Luecker S."/>
            <person name="Lage O.M."/>
            <person name="Pohl T."/>
            <person name="Merkel B.J."/>
            <person name="Hornburger P."/>
            <person name="Mueller R.-W."/>
            <person name="Bruemmer F."/>
            <person name="Labrenz M."/>
            <person name="Spormann A.M."/>
            <person name="Op Den Camp H."/>
            <person name="Overmann J."/>
            <person name="Amann R."/>
            <person name="Jetten M.S.M."/>
            <person name="Mascher T."/>
            <person name="Medema M.H."/>
            <person name="Devos D.P."/>
            <person name="Kaster A.-K."/>
            <person name="Ovreas L."/>
            <person name="Rohde M."/>
            <person name="Galperin M.Y."/>
            <person name="Jogler C."/>
        </authorList>
    </citation>
    <scope>NUCLEOTIDE SEQUENCE [LARGE SCALE GENOMIC DNA]</scope>
    <source>
        <strain evidence="1 2">Pla123a</strain>
    </source>
</reference>
<dbReference type="InterPro" id="IPR036388">
    <property type="entry name" value="WH-like_DNA-bd_sf"/>
</dbReference>
<dbReference type="EMBL" id="SJPO01000006">
    <property type="protein sequence ID" value="TWT76168.1"/>
    <property type="molecule type" value="Genomic_DNA"/>
</dbReference>
<protein>
    <recommendedName>
        <fullName evidence="3">HTH arsR-type domain-containing protein</fullName>
    </recommendedName>
</protein>
<proteinExistence type="predicted"/>
<dbReference type="Proteomes" id="UP000318478">
    <property type="component" value="Unassembled WGS sequence"/>
</dbReference>
<dbReference type="GO" id="GO:0006355">
    <property type="term" value="P:regulation of DNA-templated transcription"/>
    <property type="evidence" value="ECO:0007669"/>
    <property type="project" value="UniProtKB-ARBA"/>
</dbReference>
<keyword evidence="2" id="KW-1185">Reference proteome</keyword>
<evidence type="ECO:0000313" key="2">
    <source>
        <dbReference type="Proteomes" id="UP000318478"/>
    </source>
</evidence>
<dbReference type="CDD" id="cd00090">
    <property type="entry name" value="HTH_ARSR"/>
    <property type="match status" value="1"/>
</dbReference>
<accession>A0A5C5YN03</accession>
<dbReference type="Gene3D" id="1.10.10.10">
    <property type="entry name" value="Winged helix-like DNA-binding domain superfamily/Winged helix DNA-binding domain"/>
    <property type="match status" value="1"/>
</dbReference>
<name>A0A5C5YN03_9BACT</name>
<dbReference type="InterPro" id="IPR011991">
    <property type="entry name" value="ArsR-like_HTH"/>
</dbReference>
<dbReference type="AlphaFoldDB" id="A0A5C5YN03"/>
<evidence type="ECO:0000313" key="1">
    <source>
        <dbReference type="EMBL" id="TWT76168.1"/>
    </source>
</evidence>
<organism evidence="1 2">
    <name type="scientific">Posidoniimonas polymericola</name>
    <dbReference type="NCBI Taxonomy" id="2528002"/>
    <lineage>
        <taxon>Bacteria</taxon>
        <taxon>Pseudomonadati</taxon>
        <taxon>Planctomycetota</taxon>
        <taxon>Planctomycetia</taxon>
        <taxon>Pirellulales</taxon>
        <taxon>Lacipirellulaceae</taxon>
        <taxon>Posidoniimonas</taxon>
    </lineage>
</organism>